<proteinExistence type="inferred from homology"/>
<protein>
    <submittedName>
        <fullName evidence="7">FAD-binding oxidoreductase</fullName>
    </submittedName>
</protein>
<comment type="similarity">
    <text evidence="2">Belongs to the oxygen-dependent FAD-linked oxidoreductase family.</text>
</comment>
<dbReference type="Gene3D" id="3.30.43.10">
    <property type="entry name" value="Uridine Diphospho-n-acetylenolpyruvylglucosamine Reductase, domain 2"/>
    <property type="match status" value="1"/>
</dbReference>
<dbReference type="Gene3D" id="3.40.462.20">
    <property type="match status" value="1"/>
</dbReference>
<evidence type="ECO:0000256" key="4">
    <source>
        <dbReference type="ARBA" id="ARBA00022827"/>
    </source>
</evidence>
<evidence type="ECO:0000256" key="5">
    <source>
        <dbReference type="ARBA" id="ARBA00023002"/>
    </source>
</evidence>
<evidence type="ECO:0000313" key="8">
    <source>
        <dbReference type="Proteomes" id="UP000523447"/>
    </source>
</evidence>
<name>A0A7X6LYJ6_9NOCA</name>
<keyword evidence="3" id="KW-0285">Flavoprotein</keyword>
<dbReference type="EMBL" id="JAAXPE010000008">
    <property type="protein sequence ID" value="NKY86112.1"/>
    <property type="molecule type" value="Genomic_DNA"/>
</dbReference>
<dbReference type="GO" id="GO:0016491">
    <property type="term" value="F:oxidoreductase activity"/>
    <property type="evidence" value="ECO:0007669"/>
    <property type="project" value="UniProtKB-KW"/>
</dbReference>
<dbReference type="InterPro" id="IPR006094">
    <property type="entry name" value="Oxid_FAD_bind_N"/>
</dbReference>
<evidence type="ECO:0000313" key="7">
    <source>
        <dbReference type="EMBL" id="NKY86112.1"/>
    </source>
</evidence>
<dbReference type="Pfam" id="PF08031">
    <property type="entry name" value="BBE"/>
    <property type="match status" value="1"/>
</dbReference>
<organism evidence="7 8">
    <name type="scientific">Nocardia veterana</name>
    <dbReference type="NCBI Taxonomy" id="132249"/>
    <lineage>
        <taxon>Bacteria</taxon>
        <taxon>Bacillati</taxon>
        <taxon>Actinomycetota</taxon>
        <taxon>Actinomycetes</taxon>
        <taxon>Mycobacteriales</taxon>
        <taxon>Nocardiaceae</taxon>
        <taxon>Nocardia</taxon>
    </lineage>
</organism>
<dbReference type="Proteomes" id="UP000523447">
    <property type="component" value="Unassembled WGS sequence"/>
</dbReference>
<dbReference type="InterPro" id="IPR016167">
    <property type="entry name" value="FAD-bd_PCMH_sub1"/>
</dbReference>
<sequence length="468" mass="49755">MTRTVSSDLGALRSNMQGTVLGGDDPGFDEARSIWNGAIDRRPAAIAKCRRAEDVAAALGFAAARDLEVSVRGGGHSFSGASVGDGGMMINLAEMNRVQVDPEAGRVLVGGGATMADMDAATQEHGLAVTGGVISHTGVGGLTLGGGMGWLTHLLGLSIDNLTGARVVLADGRIVHADGTENAELFWGLRGGGGNFGVVTEFEFRVHPVGPMVQFTMMFWPMDQGPDALRLGREFVPTLPERAGLLFAVGLSAPPAPFVPEQYQLMPGYALLVAGFDGPDEHAATVAPLRRTLPPLFEFTTTMPYTALQSLLDDSAPWGIHGYEKALDLDELSDEVIAIVAEHAGRKASPLSFMPIFALDGAFCDVAEDATAFGGRRTPHFVCNLAAVAPDAQLLELDRMWARRAWDALRPCAAECGGYVNFMAEPDEERTRASYGSKYGRLARIKAEYDPGNVFHRNVNIRPASTGQ</sequence>
<evidence type="ECO:0000256" key="3">
    <source>
        <dbReference type="ARBA" id="ARBA00022630"/>
    </source>
</evidence>
<dbReference type="PROSITE" id="PS00862">
    <property type="entry name" value="OX2_COVAL_FAD"/>
    <property type="match status" value="1"/>
</dbReference>
<dbReference type="SUPFAM" id="SSF56176">
    <property type="entry name" value="FAD-binding/transporter-associated domain-like"/>
    <property type="match status" value="1"/>
</dbReference>
<dbReference type="AlphaFoldDB" id="A0A7X6LYJ6"/>
<dbReference type="Gene3D" id="3.30.465.10">
    <property type="match status" value="1"/>
</dbReference>
<evidence type="ECO:0000259" key="6">
    <source>
        <dbReference type="PROSITE" id="PS51387"/>
    </source>
</evidence>
<accession>A0A7X6LYJ6</accession>
<keyword evidence="5" id="KW-0560">Oxidoreductase</keyword>
<gene>
    <name evidence="7" type="ORF">HGA07_10805</name>
</gene>
<dbReference type="InterPro" id="IPR016166">
    <property type="entry name" value="FAD-bd_PCMH"/>
</dbReference>
<dbReference type="InterPro" id="IPR012951">
    <property type="entry name" value="BBE"/>
</dbReference>
<dbReference type="InterPro" id="IPR036318">
    <property type="entry name" value="FAD-bd_PCMH-like_sf"/>
</dbReference>
<dbReference type="InterPro" id="IPR050416">
    <property type="entry name" value="FAD-linked_Oxidoreductase"/>
</dbReference>
<keyword evidence="8" id="KW-1185">Reference proteome</keyword>
<dbReference type="Pfam" id="PF01565">
    <property type="entry name" value="FAD_binding_4"/>
    <property type="match status" value="1"/>
</dbReference>
<reference evidence="7 8" key="1">
    <citation type="submission" date="2020-04" db="EMBL/GenBank/DDBJ databases">
        <title>MicrobeNet Type strains.</title>
        <authorList>
            <person name="Nicholson A.C."/>
        </authorList>
    </citation>
    <scope>NUCLEOTIDE SEQUENCE [LARGE SCALE GENOMIC DNA]</scope>
    <source>
        <strain evidence="7 8">DSM 44445</strain>
    </source>
</reference>
<evidence type="ECO:0000256" key="1">
    <source>
        <dbReference type="ARBA" id="ARBA00001974"/>
    </source>
</evidence>
<comment type="caution">
    <text evidence="7">The sequence shown here is derived from an EMBL/GenBank/DDBJ whole genome shotgun (WGS) entry which is preliminary data.</text>
</comment>
<dbReference type="PANTHER" id="PTHR42973:SF39">
    <property type="entry name" value="FAD-BINDING PCMH-TYPE DOMAIN-CONTAINING PROTEIN"/>
    <property type="match status" value="1"/>
</dbReference>
<dbReference type="PROSITE" id="PS51387">
    <property type="entry name" value="FAD_PCMH"/>
    <property type="match status" value="1"/>
</dbReference>
<evidence type="ECO:0000256" key="2">
    <source>
        <dbReference type="ARBA" id="ARBA00005466"/>
    </source>
</evidence>
<dbReference type="PANTHER" id="PTHR42973">
    <property type="entry name" value="BINDING OXIDOREDUCTASE, PUTATIVE (AFU_ORTHOLOGUE AFUA_1G17690)-RELATED"/>
    <property type="match status" value="1"/>
</dbReference>
<keyword evidence="4" id="KW-0274">FAD</keyword>
<dbReference type="InterPro" id="IPR006093">
    <property type="entry name" value="Oxy_OxRdtase_FAD_BS"/>
</dbReference>
<comment type="cofactor">
    <cofactor evidence="1">
        <name>FAD</name>
        <dbReference type="ChEBI" id="CHEBI:57692"/>
    </cofactor>
</comment>
<dbReference type="RefSeq" id="WP_040720832.1">
    <property type="nucleotide sequence ID" value="NZ_CAWPHS010000078.1"/>
</dbReference>
<feature type="domain" description="FAD-binding PCMH-type" evidence="6">
    <location>
        <begin position="39"/>
        <end position="209"/>
    </location>
</feature>
<dbReference type="GO" id="GO:0071949">
    <property type="term" value="F:FAD binding"/>
    <property type="evidence" value="ECO:0007669"/>
    <property type="project" value="InterPro"/>
</dbReference>
<dbReference type="InterPro" id="IPR016169">
    <property type="entry name" value="FAD-bd_PCMH_sub2"/>
</dbReference>